<proteinExistence type="predicted"/>
<feature type="compositionally biased region" description="Basic and acidic residues" evidence="1">
    <location>
        <begin position="1"/>
        <end position="35"/>
    </location>
</feature>
<protein>
    <submittedName>
        <fullName evidence="2">Uncharacterized protein</fullName>
    </submittedName>
</protein>
<reference evidence="2 3" key="1">
    <citation type="submission" date="2023-05" db="EMBL/GenBank/DDBJ databases">
        <title>B98-5 Cell Line De Novo Hybrid Assembly: An Optical Mapping Approach.</title>
        <authorList>
            <person name="Kananen K."/>
            <person name="Auerbach J.A."/>
            <person name="Kautto E."/>
            <person name="Blachly J.S."/>
        </authorList>
    </citation>
    <scope>NUCLEOTIDE SEQUENCE [LARGE SCALE GENOMIC DNA]</scope>
    <source>
        <strain evidence="2">B95-8</strain>
        <tissue evidence="2">Cell line</tissue>
    </source>
</reference>
<gene>
    <name evidence="2" type="ORF">P7K49_014879</name>
</gene>
<feature type="region of interest" description="Disordered" evidence="1">
    <location>
        <begin position="1"/>
        <end position="116"/>
    </location>
</feature>
<sequence>MDGKEHKAEEGRRLENSERSKQAEENVGDEAKGESDSPGPLPGVALAHSGGEGEEEQDERWNPTGKLLDPPRTEKAVSRTRRPSLADGATQATCPPASGPADGRHRQESGRKSRECPVISMLWDSAIHTPHSPGQPPAMAP</sequence>
<comment type="caution">
    <text evidence="2">The sequence shown here is derived from an EMBL/GenBank/DDBJ whole genome shotgun (WGS) entry which is preliminary data.</text>
</comment>
<evidence type="ECO:0000256" key="1">
    <source>
        <dbReference type="SAM" id="MobiDB-lite"/>
    </source>
</evidence>
<dbReference type="Proteomes" id="UP001266305">
    <property type="component" value="Unassembled WGS sequence"/>
</dbReference>
<dbReference type="EMBL" id="JASSZA010000007">
    <property type="protein sequence ID" value="KAK2105365.1"/>
    <property type="molecule type" value="Genomic_DNA"/>
</dbReference>
<keyword evidence="3" id="KW-1185">Reference proteome</keyword>
<evidence type="ECO:0000313" key="3">
    <source>
        <dbReference type="Proteomes" id="UP001266305"/>
    </source>
</evidence>
<accession>A0ABQ9V7Q1</accession>
<evidence type="ECO:0000313" key="2">
    <source>
        <dbReference type="EMBL" id="KAK2105365.1"/>
    </source>
</evidence>
<name>A0ABQ9V7Q1_SAGOE</name>
<organism evidence="2 3">
    <name type="scientific">Saguinus oedipus</name>
    <name type="common">Cotton-top tamarin</name>
    <name type="synonym">Oedipomidas oedipus</name>
    <dbReference type="NCBI Taxonomy" id="9490"/>
    <lineage>
        <taxon>Eukaryota</taxon>
        <taxon>Metazoa</taxon>
        <taxon>Chordata</taxon>
        <taxon>Craniata</taxon>
        <taxon>Vertebrata</taxon>
        <taxon>Euteleostomi</taxon>
        <taxon>Mammalia</taxon>
        <taxon>Eutheria</taxon>
        <taxon>Euarchontoglires</taxon>
        <taxon>Primates</taxon>
        <taxon>Haplorrhini</taxon>
        <taxon>Platyrrhini</taxon>
        <taxon>Cebidae</taxon>
        <taxon>Callitrichinae</taxon>
        <taxon>Saguinus</taxon>
    </lineage>
</organism>
<feature type="compositionally biased region" description="Basic and acidic residues" evidence="1">
    <location>
        <begin position="102"/>
        <end position="115"/>
    </location>
</feature>